<dbReference type="Pfam" id="PF00097">
    <property type="entry name" value="zf-C3HC4"/>
    <property type="match status" value="1"/>
</dbReference>
<evidence type="ECO:0000256" key="1">
    <source>
        <dbReference type="ARBA" id="ARBA00001798"/>
    </source>
</evidence>
<dbReference type="Gene3D" id="3.30.40.10">
    <property type="entry name" value="Zinc/RING finger domain, C3HC4 (zinc finger)"/>
    <property type="match status" value="1"/>
</dbReference>
<evidence type="ECO:0000313" key="15">
    <source>
        <dbReference type="EMBL" id="KAK6153843.1"/>
    </source>
</evidence>
<dbReference type="Pfam" id="PF01485">
    <property type="entry name" value="IBR"/>
    <property type="match status" value="1"/>
</dbReference>
<proteinExistence type="inferred from homology"/>
<keyword evidence="7" id="KW-0479">Metal-binding</keyword>
<dbReference type="PROSITE" id="PS00518">
    <property type="entry name" value="ZF_RING_1"/>
    <property type="match status" value="1"/>
</dbReference>
<dbReference type="InterPro" id="IPR018957">
    <property type="entry name" value="Znf_C3HC4_RING-type"/>
</dbReference>
<dbReference type="EMBL" id="JABTTQ020000006">
    <property type="protein sequence ID" value="KAK6153843.1"/>
    <property type="molecule type" value="Genomic_DNA"/>
</dbReference>
<evidence type="ECO:0000256" key="11">
    <source>
        <dbReference type="ARBA" id="ARBA00022833"/>
    </source>
</evidence>
<dbReference type="Proteomes" id="UP001318860">
    <property type="component" value="Unassembled WGS sequence"/>
</dbReference>
<dbReference type="PROSITE" id="PS50089">
    <property type="entry name" value="ZF_RING_2"/>
    <property type="match status" value="1"/>
</dbReference>
<evidence type="ECO:0000256" key="10">
    <source>
        <dbReference type="ARBA" id="ARBA00022786"/>
    </source>
</evidence>
<comment type="catalytic activity">
    <reaction evidence="1">
        <text>[E2 ubiquitin-conjugating enzyme]-S-ubiquitinyl-L-cysteine + [acceptor protein]-L-lysine = [E2 ubiquitin-conjugating enzyme]-L-cysteine + [acceptor protein]-N(6)-ubiquitinyl-L-lysine.</text>
        <dbReference type="EC" id="2.3.2.31"/>
    </reaction>
</comment>
<accession>A0ABR0X3I7</accession>
<protein>
    <recommendedName>
        <fullName evidence="5">RBR-type E3 ubiquitin transferase</fullName>
        <ecNumber evidence="5">2.3.2.31</ecNumber>
    </recommendedName>
</protein>
<dbReference type="InterPro" id="IPR044066">
    <property type="entry name" value="TRIAD_supradom"/>
</dbReference>
<evidence type="ECO:0000256" key="7">
    <source>
        <dbReference type="ARBA" id="ARBA00022723"/>
    </source>
</evidence>
<dbReference type="InterPro" id="IPR031127">
    <property type="entry name" value="E3_UB_ligase_RBR"/>
</dbReference>
<dbReference type="EC" id="2.3.2.31" evidence="5"/>
<organism evidence="15 16">
    <name type="scientific">Rehmannia glutinosa</name>
    <name type="common">Chinese foxglove</name>
    <dbReference type="NCBI Taxonomy" id="99300"/>
    <lineage>
        <taxon>Eukaryota</taxon>
        <taxon>Viridiplantae</taxon>
        <taxon>Streptophyta</taxon>
        <taxon>Embryophyta</taxon>
        <taxon>Tracheophyta</taxon>
        <taxon>Spermatophyta</taxon>
        <taxon>Magnoliopsida</taxon>
        <taxon>eudicotyledons</taxon>
        <taxon>Gunneridae</taxon>
        <taxon>Pentapetalae</taxon>
        <taxon>asterids</taxon>
        <taxon>lamiids</taxon>
        <taxon>Lamiales</taxon>
        <taxon>Orobanchaceae</taxon>
        <taxon>Rehmannieae</taxon>
        <taxon>Rehmannia</taxon>
    </lineage>
</organism>
<feature type="domain" description="RING-type" evidence="13">
    <location>
        <begin position="61"/>
        <end position="106"/>
    </location>
</feature>
<evidence type="ECO:0000259" key="14">
    <source>
        <dbReference type="PROSITE" id="PS51873"/>
    </source>
</evidence>
<name>A0ABR0X3I7_REHGL</name>
<evidence type="ECO:0000256" key="6">
    <source>
        <dbReference type="ARBA" id="ARBA00022679"/>
    </source>
</evidence>
<dbReference type="PROSITE" id="PS51873">
    <property type="entry name" value="TRIAD"/>
    <property type="match status" value="1"/>
</dbReference>
<evidence type="ECO:0000313" key="16">
    <source>
        <dbReference type="Proteomes" id="UP001318860"/>
    </source>
</evidence>
<evidence type="ECO:0000256" key="2">
    <source>
        <dbReference type="ARBA" id="ARBA00001947"/>
    </source>
</evidence>
<dbReference type="InterPro" id="IPR001841">
    <property type="entry name" value="Znf_RING"/>
</dbReference>
<keyword evidence="8" id="KW-0677">Repeat</keyword>
<feature type="domain" description="RING-type" evidence="14">
    <location>
        <begin position="57"/>
        <end position="272"/>
    </location>
</feature>
<comment type="caution">
    <text evidence="15">The sequence shown here is derived from an EMBL/GenBank/DDBJ whole genome shotgun (WGS) entry which is preliminary data.</text>
</comment>
<keyword evidence="6" id="KW-0808">Transferase</keyword>
<dbReference type="SUPFAM" id="SSF57850">
    <property type="entry name" value="RING/U-box"/>
    <property type="match status" value="3"/>
</dbReference>
<dbReference type="InterPro" id="IPR002867">
    <property type="entry name" value="IBR_dom"/>
</dbReference>
<keyword evidence="11" id="KW-0862">Zinc</keyword>
<comment type="cofactor">
    <cofactor evidence="2">
        <name>Zn(2+)</name>
        <dbReference type="ChEBI" id="CHEBI:29105"/>
    </cofactor>
</comment>
<evidence type="ECO:0000256" key="4">
    <source>
        <dbReference type="ARBA" id="ARBA00005884"/>
    </source>
</evidence>
<comment type="similarity">
    <text evidence="4">Belongs to the RBR family. Ariadne subfamily.</text>
</comment>
<dbReference type="Gene3D" id="1.20.120.1750">
    <property type="match status" value="1"/>
</dbReference>
<keyword evidence="16" id="KW-1185">Reference proteome</keyword>
<evidence type="ECO:0000256" key="12">
    <source>
        <dbReference type="PROSITE-ProRule" id="PRU00175"/>
    </source>
</evidence>
<reference evidence="15 16" key="1">
    <citation type="journal article" date="2021" name="Comput. Struct. Biotechnol. J.">
        <title>De novo genome assembly of the potent medicinal plant Rehmannia glutinosa using nanopore technology.</title>
        <authorList>
            <person name="Ma L."/>
            <person name="Dong C."/>
            <person name="Song C."/>
            <person name="Wang X."/>
            <person name="Zheng X."/>
            <person name="Niu Y."/>
            <person name="Chen S."/>
            <person name="Feng W."/>
        </authorList>
    </citation>
    <scope>NUCLEOTIDE SEQUENCE [LARGE SCALE GENOMIC DNA]</scope>
    <source>
        <strain evidence="15">DH-2019</strain>
    </source>
</reference>
<dbReference type="SMART" id="SM00647">
    <property type="entry name" value="IBR"/>
    <property type="match status" value="1"/>
</dbReference>
<keyword evidence="10" id="KW-0833">Ubl conjugation pathway</keyword>
<dbReference type="InterPro" id="IPR017907">
    <property type="entry name" value="Znf_RING_CS"/>
</dbReference>
<evidence type="ECO:0000256" key="5">
    <source>
        <dbReference type="ARBA" id="ARBA00012251"/>
    </source>
</evidence>
<comment type="function">
    <text evidence="3">Might act as an E3 ubiquitin-protein ligase, or as part of E3 complex, which accepts ubiquitin from specific E2 ubiquitin-conjugating enzymes and then transfers it to substrates.</text>
</comment>
<evidence type="ECO:0000256" key="3">
    <source>
        <dbReference type="ARBA" id="ARBA00003976"/>
    </source>
</evidence>
<sequence length="272" mass="30950">MEIISELSKLFDSFEDNFSLSDDTYYAEELQFQEALEASLSISSSTNQASSSSSSSRLISCEICTEEKQKSDMFQIKGCPHSFCISCISKHVTYKLQENIFLISCPDQDCNNMIEPGSLSSIVPPGVKDRWEEAITESTILACQKIHCPYENCSEVLINDSDEGIVTECECPRCHRLFCAKCEVSWHHGFDCEEFKKLDENKKEKEKLKMLAIENKWKECPNCKVFVDKIDGCIHITCPVSFFFLGIVTRTGNRFLVPLYVPLLVYTINMDV</sequence>
<dbReference type="PANTHER" id="PTHR11685">
    <property type="entry name" value="RBR FAMILY RING FINGER AND IBR DOMAIN-CONTAINING"/>
    <property type="match status" value="1"/>
</dbReference>
<gene>
    <name evidence="15" type="ORF">DH2020_013482</name>
</gene>
<dbReference type="InterPro" id="IPR013083">
    <property type="entry name" value="Znf_RING/FYVE/PHD"/>
</dbReference>
<evidence type="ECO:0000256" key="9">
    <source>
        <dbReference type="ARBA" id="ARBA00022771"/>
    </source>
</evidence>
<evidence type="ECO:0000256" key="8">
    <source>
        <dbReference type="ARBA" id="ARBA00022737"/>
    </source>
</evidence>
<keyword evidence="9 12" id="KW-0863">Zinc-finger</keyword>
<evidence type="ECO:0000259" key="13">
    <source>
        <dbReference type="PROSITE" id="PS50089"/>
    </source>
</evidence>